<dbReference type="Pfam" id="PF10377">
    <property type="entry name" value="ATG11"/>
    <property type="match status" value="1"/>
</dbReference>
<evidence type="ECO:0000256" key="4">
    <source>
        <dbReference type="ARBA" id="ARBA00022927"/>
    </source>
</evidence>
<feature type="region of interest" description="Disordered" evidence="9">
    <location>
        <begin position="770"/>
        <end position="809"/>
    </location>
</feature>
<evidence type="ECO:0000259" key="10">
    <source>
        <dbReference type="Pfam" id="PF04108"/>
    </source>
</evidence>
<gene>
    <name evidence="12" type="primary">ATG11</name>
    <name evidence="12" type="ORF">VE01_07290</name>
</gene>
<feature type="domain" description="Autophagy protein ATG17-like" evidence="10">
    <location>
        <begin position="102"/>
        <end position="455"/>
    </location>
</feature>
<comment type="subcellular location">
    <subcellularLocation>
        <location evidence="7">Preautophagosomal structure membrane</location>
        <topology evidence="7">Peripheral membrane protein</topology>
    </subcellularLocation>
    <subcellularLocation>
        <location evidence="7">Vacuole membrane</location>
        <topology evidence="7">Peripheral membrane protein</topology>
    </subcellularLocation>
    <text evidence="7">During pexophagy, accumulates in the vacuolar membrane region, where the peroxisomes contact the vacuole.</text>
</comment>
<dbReference type="GO" id="GO:0005774">
    <property type="term" value="C:vacuolar membrane"/>
    <property type="evidence" value="ECO:0007669"/>
    <property type="project" value="UniProtKB-SubCell"/>
</dbReference>
<protein>
    <recommendedName>
        <fullName evidence="2 7">Autophagy-related protein 11</fullName>
    </recommendedName>
</protein>
<feature type="coiled-coil region" evidence="8">
    <location>
        <begin position="552"/>
        <end position="579"/>
    </location>
</feature>
<evidence type="ECO:0000259" key="11">
    <source>
        <dbReference type="Pfam" id="PF10377"/>
    </source>
</evidence>
<dbReference type="GO" id="GO:0000422">
    <property type="term" value="P:autophagy of mitochondrion"/>
    <property type="evidence" value="ECO:0007669"/>
    <property type="project" value="TreeGrafter"/>
</dbReference>
<name>A0A1B8GFE3_9PEZI</name>
<dbReference type="GO" id="GO:0061709">
    <property type="term" value="P:reticulophagy"/>
    <property type="evidence" value="ECO:0007669"/>
    <property type="project" value="TreeGrafter"/>
</dbReference>
<dbReference type="EMBL" id="KV460243">
    <property type="protein sequence ID" value="OBT94523.1"/>
    <property type="molecule type" value="Genomic_DNA"/>
</dbReference>
<organism evidence="12 13">
    <name type="scientific">Pseudogymnoascus verrucosus</name>
    <dbReference type="NCBI Taxonomy" id="342668"/>
    <lineage>
        <taxon>Eukaryota</taxon>
        <taxon>Fungi</taxon>
        <taxon>Dikarya</taxon>
        <taxon>Ascomycota</taxon>
        <taxon>Pezizomycotina</taxon>
        <taxon>Leotiomycetes</taxon>
        <taxon>Thelebolales</taxon>
        <taxon>Thelebolaceae</taxon>
        <taxon>Pseudogymnoascus</taxon>
    </lineage>
</organism>
<evidence type="ECO:0000256" key="2">
    <source>
        <dbReference type="ARBA" id="ARBA00013804"/>
    </source>
</evidence>
<keyword evidence="13" id="KW-1185">Reference proteome</keyword>
<dbReference type="PANTHER" id="PTHR13222">
    <property type="entry name" value="RB1-INDUCIBLE COILED-COIL"/>
    <property type="match status" value="1"/>
</dbReference>
<evidence type="ECO:0000256" key="1">
    <source>
        <dbReference type="ARBA" id="ARBA00009729"/>
    </source>
</evidence>
<dbReference type="GO" id="GO:1903599">
    <property type="term" value="P:positive regulation of autophagy of mitochondrion"/>
    <property type="evidence" value="ECO:0007669"/>
    <property type="project" value="UniProtKB-UniRule"/>
</dbReference>
<reference evidence="13" key="2">
    <citation type="journal article" date="2018" name="Nat. Commun.">
        <title>Extreme sensitivity to ultraviolet light in the fungal pathogen causing white-nose syndrome of bats.</title>
        <authorList>
            <person name="Palmer J.M."/>
            <person name="Drees K.P."/>
            <person name="Foster J.T."/>
            <person name="Lindner D.L."/>
        </authorList>
    </citation>
    <scope>NUCLEOTIDE SEQUENCE [LARGE SCALE GENOMIC DNA]</scope>
    <source>
        <strain evidence="13">UAMH 10579</strain>
    </source>
</reference>
<dbReference type="OrthoDB" id="447953at2759"/>
<dbReference type="GO" id="GO:0034727">
    <property type="term" value="P:piecemeal microautophagy of the nucleus"/>
    <property type="evidence" value="ECO:0007669"/>
    <property type="project" value="TreeGrafter"/>
</dbReference>
<accession>A0A1B8GFE3</accession>
<dbReference type="InterPro" id="IPR019460">
    <property type="entry name" value="Atg11_C"/>
</dbReference>
<dbReference type="GO" id="GO:0034517">
    <property type="term" value="P:ribophagy"/>
    <property type="evidence" value="ECO:0007669"/>
    <property type="project" value="TreeGrafter"/>
</dbReference>
<dbReference type="STRING" id="342668.A0A1B8GFE3"/>
<feature type="region of interest" description="Disordered" evidence="9">
    <location>
        <begin position="580"/>
        <end position="636"/>
    </location>
</feature>
<evidence type="ECO:0000256" key="9">
    <source>
        <dbReference type="SAM" id="MobiDB-lite"/>
    </source>
</evidence>
<proteinExistence type="inferred from homology"/>
<dbReference type="GO" id="GO:0060090">
    <property type="term" value="F:molecular adaptor activity"/>
    <property type="evidence" value="ECO:0007669"/>
    <property type="project" value="TreeGrafter"/>
</dbReference>
<comment type="subunit">
    <text evidence="7">Homodimer.</text>
</comment>
<dbReference type="Gene3D" id="1.10.287.1490">
    <property type="match status" value="1"/>
</dbReference>
<reference evidence="12 13" key="1">
    <citation type="submission" date="2016-03" db="EMBL/GenBank/DDBJ databases">
        <title>Comparative genomics of Pseudogymnoascus destructans, the fungus causing white-nose syndrome of bats.</title>
        <authorList>
            <person name="Palmer J.M."/>
            <person name="Drees K.P."/>
            <person name="Foster J.T."/>
            <person name="Lindner D.L."/>
        </authorList>
    </citation>
    <scope>NUCLEOTIDE SEQUENCE [LARGE SCALE GENOMIC DNA]</scope>
    <source>
        <strain evidence="12 13">UAMH 10579</strain>
    </source>
</reference>
<evidence type="ECO:0000256" key="6">
    <source>
        <dbReference type="ARBA" id="ARBA00023054"/>
    </source>
</evidence>
<dbReference type="InterPro" id="IPR045326">
    <property type="entry name" value="ATG17-like_dom"/>
</dbReference>
<dbReference type="GO" id="GO:1990316">
    <property type="term" value="C:Atg1/ULK1 kinase complex"/>
    <property type="evidence" value="ECO:0007669"/>
    <property type="project" value="TreeGrafter"/>
</dbReference>
<keyword evidence="4 7" id="KW-0653">Protein transport</keyword>
<comment type="similarity">
    <text evidence="1 7">Belongs to the ATG11 family.</text>
</comment>
<feature type="domain" description="Autophagy-related protein 11 C-terminal" evidence="11">
    <location>
        <begin position="1105"/>
        <end position="1253"/>
    </location>
</feature>
<keyword evidence="3 7" id="KW-0813">Transport</keyword>
<dbReference type="GO" id="GO:0019901">
    <property type="term" value="F:protein kinase binding"/>
    <property type="evidence" value="ECO:0007669"/>
    <property type="project" value="TreeGrafter"/>
</dbReference>
<feature type="compositionally biased region" description="Low complexity" evidence="9">
    <location>
        <begin position="619"/>
        <end position="628"/>
    </location>
</feature>
<dbReference type="GO" id="GO:0015031">
    <property type="term" value="P:protein transport"/>
    <property type="evidence" value="ECO:0007669"/>
    <property type="project" value="UniProtKB-KW"/>
</dbReference>
<keyword evidence="6 8" id="KW-0175">Coiled coil</keyword>
<dbReference type="GeneID" id="28840676"/>
<feature type="region of interest" description="Disordered" evidence="9">
    <location>
        <begin position="1040"/>
        <end position="1060"/>
    </location>
</feature>
<keyword evidence="7" id="KW-0472">Membrane</keyword>
<evidence type="ECO:0000313" key="12">
    <source>
        <dbReference type="EMBL" id="OBT94523.1"/>
    </source>
</evidence>
<feature type="compositionally biased region" description="Polar residues" evidence="9">
    <location>
        <begin position="580"/>
        <end position="593"/>
    </location>
</feature>
<dbReference type="Pfam" id="PF04108">
    <property type="entry name" value="ATG17_like"/>
    <property type="match status" value="1"/>
</dbReference>
<feature type="coiled-coil region" evidence="8">
    <location>
        <begin position="857"/>
        <end position="989"/>
    </location>
</feature>
<evidence type="ECO:0000256" key="5">
    <source>
        <dbReference type="ARBA" id="ARBA00023006"/>
    </source>
</evidence>
<dbReference type="InterPro" id="IPR040040">
    <property type="entry name" value="ATG11"/>
</dbReference>
<feature type="coiled-coil region" evidence="8">
    <location>
        <begin position="1104"/>
        <end position="1131"/>
    </location>
</feature>
<comment type="function">
    <text evidence="7">Involved in cytoplasm to vacuole transport (Cvt), pexophagy, mitophagy and nucleophagy. Recruits mitochondria for their selective degradation via autophagy (mitophagy) during starvation. Works as scaffold proteins that recruit ATG proteins to the pre-autophagosome (PAS), the site of vesicle/autophagosome formation. Required for the Cvt vesicles completion.</text>
</comment>
<feature type="compositionally biased region" description="Basic and acidic residues" evidence="9">
    <location>
        <begin position="787"/>
        <end position="809"/>
    </location>
</feature>
<dbReference type="GO" id="GO:0000045">
    <property type="term" value="P:autophagosome assembly"/>
    <property type="evidence" value="ECO:0007669"/>
    <property type="project" value="UniProtKB-UniRule"/>
</dbReference>
<feature type="region of interest" description="Disordered" evidence="9">
    <location>
        <begin position="1300"/>
        <end position="1383"/>
    </location>
</feature>
<dbReference type="RefSeq" id="XP_018128256.1">
    <property type="nucleotide sequence ID" value="XM_018276725.2"/>
</dbReference>
<dbReference type="GO" id="GO:0034045">
    <property type="term" value="C:phagophore assembly site membrane"/>
    <property type="evidence" value="ECO:0007669"/>
    <property type="project" value="UniProtKB-SubCell"/>
</dbReference>
<keyword evidence="5 7" id="KW-0072">Autophagy</keyword>
<evidence type="ECO:0000313" key="13">
    <source>
        <dbReference type="Proteomes" id="UP000091956"/>
    </source>
</evidence>
<dbReference type="PANTHER" id="PTHR13222:SF1">
    <property type="entry name" value="RB1-INDUCIBLE COILED-COIL PROTEIN 1"/>
    <property type="match status" value="1"/>
</dbReference>
<evidence type="ECO:0000256" key="7">
    <source>
        <dbReference type="RuleBase" id="RU367075"/>
    </source>
</evidence>
<evidence type="ECO:0000256" key="3">
    <source>
        <dbReference type="ARBA" id="ARBA00022448"/>
    </source>
</evidence>
<dbReference type="Proteomes" id="UP000091956">
    <property type="component" value="Unassembled WGS sequence"/>
</dbReference>
<sequence>MALQVYIAHTGARLQTEPGAFASLDGFKAWVADKGGVSVQNQICLTGSGKSVRTQSLFTEHEIFVYNRLILNVSSSNSAMEQVSQLPMPATYEIENPPDTIADQNDLGAWKDLFHARREWASKVVNDSERMSREAQKRFGEIDVIARSVHAAVVNLGGHVAGLEQKFPQTQKWAQDIVDEYDVRISELEQSAKLLRTLPVTTTMFRFISGKNPKGGNHQPSLADLIDINDIQQAGAEASDAISALRTNLDDMTRDLKRIDSGMDKITKKEKDSVGASAMAKSDEPAGLLADIKAILNKIGKDYENLLTYADTQKSISQASKTALLHTRSFLPSLSKRCMEMNEILADATNMRNSAAVEAVEIMQGIATLNTLCTEVNRRTDGLEISDDGQKSLELILLVARLPIVYASFVAEAIRRREWSDKMKSDSSTLANEMASFQDEEGRRRKRWQKNTGFYFWDEKPERKVLGLEVNLLGDEDQLPLVSRQDLEDLVNKLNSANVHPDIIAEVSQIVTDLSAPTKQQARRAKAFKNGSFHEASMGRSTLLVRGDDDIIRTLQSEKAKTETKLKGAESRVRKLESLLHQQSHASRTSSGNIFPLPSDEHDGANMASSPQFRDEISRPSSVSSRRYSANKTQDDRAATQRYIHLEADLIAERERAAGLEKEAAAKSAMLTDLRTQFEEATSTKQDLMQNLEAQLREFGTERKSLEDDNRRLKSQLEDYEDSIDRSRENERLTLDEQLHTLRTELNKVRADAEAESQKAQGQVDFLRGDAQLQRESNDSLQKQLNKAREENKELKDRIDSAEDGRREATASLRGVHSVLFPASDEQAQTQSTVLAENLSSRIKDLVTQAGVHERDLAMAHADRDEVKEKLSEVRKELADIKEKLSSDESESVRLHEEIVGERAKYAALESNMAEHQQELTSLRTKFAEGETGSEALRSRVKEEEQKVTSLIAQLTSSRTQVGSLQEQLKSVEGRLEESQGKLEKVSGRFEGRTMRAKDLTQRLYAQNDRIWRLLDRLSYSVSREADSMTITRIPRQERANLTDSSDPSSAMRRSISGQAKKPMIESGDLELLYWMHNDDSEVESEKYEAYLSAIGSFDIELFCDTILKRIKETEHQARKATRDARTYRDKSHAAQKEAHEKIAYRHFKDGDLALFLPTRNQANGAWAAFNVGAPHYFLREQDTHKLRSRDWLLARIQRVESRVVDLSKSMTGQLSTAGDNGSFGDVSVDDSFEDDNPFDLSDGLRWYLIDAVEEKPGAPPLTPSLGKSTVAAANVDATGSIRHSKKISGSAVDNISKTLSRSLDSRRSSNNSRKAAPFASTPVKQHDSAAVVDGEDSLHPSSAAEITPRPNHPPQLQAGGSSGLEVRDSDATPAVLDRLLGP</sequence>
<keyword evidence="7" id="KW-0926">Vacuole</keyword>
<evidence type="ECO:0000256" key="8">
    <source>
        <dbReference type="SAM" id="Coils"/>
    </source>
</evidence>